<name>A0A199NYZ3_9XANT</name>
<dbReference type="EC" id="5.6.2.1" evidence="3"/>
<evidence type="ECO:0000256" key="5">
    <source>
        <dbReference type="ARBA" id="ARBA00023125"/>
    </source>
</evidence>
<dbReference type="InterPro" id="IPR049331">
    <property type="entry name" value="Top1B_N_bact"/>
</dbReference>
<dbReference type="Gene3D" id="3.90.15.10">
    <property type="entry name" value="Topoisomerase I, Chain A, domain 3"/>
    <property type="match status" value="1"/>
</dbReference>
<dbReference type="EMBL" id="LWSU01000239">
    <property type="protein sequence ID" value="OAX54234.1"/>
    <property type="molecule type" value="Genomic_DNA"/>
</dbReference>
<comment type="similarity">
    <text evidence="2">Belongs to the type IB topoisomerase family.</text>
</comment>
<evidence type="ECO:0000256" key="2">
    <source>
        <dbReference type="ARBA" id="ARBA00006645"/>
    </source>
</evidence>
<dbReference type="GO" id="GO:0006265">
    <property type="term" value="P:DNA topological change"/>
    <property type="evidence" value="ECO:0007669"/>
    <property type="project" value="InterPro"/>
</dbReference>
<comment type="caution">
    <text evidence="10">The sequence shown here is derived from an EMBL/GenBank/DDBJ whole genome shotgun (WGS) entry which is preliminary data.</text>
</comment>
<evidence type="ECO:0000256" key="4">
    <source>
        <dbReference type="ARBA" id="ARBA00023029"/>
    </source>
</evidence>
<reference evidence="10 11" key="1">
    <citation type="submission" date="2016-04" db="EMBL/GenBank/DDBJ databases">
        <title>Xanthomonas translucens phylogeny.</title>
        <authorList>
            <person name="Langlois P."/>
        </authorList>
    </citation>
    <scope>NUCLEOTIDE SEQUENCE [LARGE SCALE GENOMIC DNA]</scope>
    <source>
        <strain evidence="10 11">B99</strain>
    </source>
</reference>
<dbReference type="AlphaFoldDB" id="A0A199NYZ3"/>
<dbReference type="PROSITE" id="PS52038">
    <property type="entry name" value="TOPO_IB_2"/>
    <property type="match status" value="1"/>
</dbReference>
<feature type="domain" description="DNA topoisomerase IB N-terminal" evidence="9">
    <location>
        <begin position="46"/>
        <end position="94"/>
    </location>
</feature>
<sequence>MSNASRTTAATEAARALQARQAARSAGLVYVSDEEPGIARCRAGTGFGYRLPDGSAVRDAQTLQRIRQLAIPPAYTEVWICTKPNGHVQATGRDARRRKQYRYHADWAQLRGDGKFERIIAFGQALPRLRRHLRRDLALPGYPRDKVLAMVVALMAETLVRVGNAEYARSNRSYGLTTLRNRHLAFVKGGRARLKFRGKGGQEHDIEVDDAHLVKLIRGCQQLPGQALFQYRDDDGQLQPVDSGEVNDYLREAMGESFTAKDFRTWGGTRAALQRLAQLPLPEPSSERALTLAQNAVIREVADALGNTPAVCRKSYIDPCVFEGWRCGHLHGLCETVRGERQWDLATLKSLARARAATRKTAKTAKATTSRQAGATAAVGKAPRSASPRRPGRRARS</sequence>
<evidence type="ECO:0000256" key="7">
    <source>
        <dbReference type="SAM" id="MobiDB-lite"/>
    </source>
</evidence>
<keyword evidence="6 10" id="KW-0413">Isomerase</keyword>
<dbReference type="InterPro" id="IPR013500">
    <property type="entry name" value="TopoI_cat_euk"/>
</dbReference>
<feature type="region of interest" description="Disordered" evidence="7">
    <location>
        <begin position="357"/>
        <end position="397"/>
    </location>
</feature>
<evidence type="ECO:0000256" key="3">
    <source>
        <dbReference type="ARBA" id="ARBA00012891"/>
    </source>
</evidence>
<dbReference type="Pfam" id="PF21338">
    <property type="entry name" value="Top1B_N_bact"/>
    <property type="match status" value="1"/>
</dbReference>
<dbReference type="Pfam" id="PF01028">
    <property type="entry name" value="Topoisom_I"/>
    <property type="match status" value="1"/>
</dbReference>
<evidence type="ECO:0000256" key="6">
    <source>
        <dbReference type="ARBA" id="ARBA00023235"/>
    </source>
</evidence>
<dbReference type="RefSeq" id="WP_064540953.1">
    <property type="nucleotide sequence ID" value="NZ_LWSU01000239.1"/>
</dbReference>
<dbReference type="Gene3D" id="3.30.66.10">
    <property type="entry name" value="DNA topoisomerase I domain"/>
    <property type="match status" value="1"/>
</dbReference>
<evidence type="ECO:0000259" key="9">
    <source>
        <dbReference type="Pfam" id="PF21338"/>
    </source>
</evidence>
<keyword evidence="5" id="KW-0238">DNA-binding</keyword>
<dbReference type="InterPro" id="IPR014711">
    <property type="entry name" value="TopoI_cat_a-hlx-sub_euk"/>
</dbReference>
<protein>
    <recommendedName>
        <fullName evidence="3">DNA topoisomerase</fullName>
        <ecNumber evidence="3">5.6.2.1</ecNumber>
    </recommendedName>
</protein>
<evidence type="ECO:0000313" key="10">
    <source>
        <dbReference type="EMBL" id="OAX54234.1"/>
    </source>
</evidence>
<gene>
    <name evidence="10" type="ORF">A6R73_04445</name>
</gene>
<keyword evidence="4" id="KW-0799">Topoisomerase</keyword>
<accession>A0A199NYZ3</accession>
<dbReference type="InterPro" id="IPR001631">
    <property type="entry name" value="TopoI"/>
</dbReference>
<evidence type="ECO:0000256" key="1">
    <source>
        <dbReference type="ARBA" id="ARBA00000213"/>
    </source>
</evidence>
<dbReference type="InterPro" id="IPR011010">
    <property type="entry name" value="DNA_brk_join_enz"/>
</dbReference>
<dbReference type="Proteomes" id="UP000093858">
    <property type="component" value="Unassembled WGS sequence"/>
</dbReference>
<proteinExistence type="inferred from homology"/>
<organism evidence="10 11">
    <name type="scientific">Xanthomonas graminis pv. poae</name>
    <dbReference type="NCBI Taxonomy" id="227946"/>
    <lineage>
        <taxon>Bacteria</taxon>
        <taxon>Pseudomonadati</taxon>
        <taxon>Pseudomonadota</taxon>
        <taxon>Gammaproteobacteria</taxon>
        <taxon>Lysobacterales</taxon>
        <taxon>Lysobacteraceae</taxon>
        <taxon>Xanthomonas</taxon>
        <taxon>Xanthomonas translucens group</taxon>
        <taxon>Xanthomonas graminis</taxon>
    </lineage>
</organism>
<evidence type="ECO:0000259" key="8">
    <source>
        <dbReference type="Pfam" id="PF01028"/>
    </source>
</evidence>
<feature type="domain" description="DNA topoisomerase I catalytic core eukaryotic-type" evidence="8">
    <location>
        <begin position="111"/>
        <end position="314"/>
    </location>
</feature>
<evidence type="ECO:0000313" key="11">
    <source>
        <dbReference type="Proteomes" id="UP000093858"/>
    </source>
</evidence>
<dbReference type="PRINTS" id="PR00416">
    <property type="entry name" value="EUTPISMRASEI"/>
</dbReference>
<dbReference type="GO" id="GO:0003917">
    <property type="term" value="F:DNA topoisomerase type I (single strand cut, ATP-independent) activity"/>
    <property type="evidence" value="ECO:0007669"/>
    <property type="project" value="UniProtKB-EC"/>
</dbReference>
<comment type="catalytic activity">
    <reaction evidence="1">
        <text>ATP-independent breakage of single-stranded DNA, followed by passage and rejoining.</text>
        <dbReference type="EC" id="5.6.2.1"/>
    </reaction>
</comment>
<dbReference type="SUPFAM" id="SSF55869">
    <property type="entry name" value="DNA topoisomerase I domain"/>
    <property type="match status" value="1"/>
</dbReference>
<dbReference type="GO" id="GO:0003677">
    <property type="term" value="F:DNA binding"/>
    <property type="evidence" value="ECO:0007669"/>
    <property type="project" value="UniProtKB-KW"/>
</dbReference>
<dbReference type="SUPFAM" id="SSF56349">
    <property type="entry name" value="DNA breaking-rejoining enzymes"/>
    <property type="match status" value="1"/>
</dbReference>
<dbReference type="Gene3D" id="1.10.132.120">
    <property type="match status" value="1"/>
</dbReference>
<dbReference type="CDD" id="cd00659">
    <property type="entry name" value="Topo_IB_C"/>
    <property type="match status" value="1"/>
</dbReference>
<dbReference type="InterPro" id="IPR035447">
    <property type="entry name" value="DNA_topo_I_N_sf"/>
</dbReference>